<protein>
    <submittedName>
        <fullName evidence="2">Uncharacterized protein</fullName>
    </submittedName>
</protein>
<sequence>MVHTRNGINYSVQPNGSGKGRAKTRARSGKSFSRNTYLEDARVAPNYPRSVPTNVDVNSDPELTQGNILRVEPFPSGSHKNISVPVQNLIQSIQGRGVGNIPKPLAGGHEILLTHQEISGSGEDHRNLRRQEEGVGNEPSFVERRPIGIYQRQTSSRNVQRQAQRTSEQAKVQRAIRARAKAKAIGTDLTHKGTGSPNWNLQKWTVFSIWPELLGNSQPKSRKG</sequence>
<dbReference type="Proteomes" id="UP000765509">
    <property type="component" value="Unassembled WGS sequence"/>
</dbReference>
<evidence type="ECO:0000313" key="3">
    <source>
        <dbReference type="Proteomes" id="UP000765509"/>
    </source>
</evidence>
<reference evidence="2" key="1">
    <citation type="submission" date="2021-03" db="EMBL/GenBank/DDBJ databases">
        <title>Draft genome sequence of rust myrtle Austropuccinia psidii MF-1, a brazilian biotype.</title>
        <authorList>
            <person name="Quecine M.C."/>
            <person name="Pachon D.M.R."/>
            <person name="Bonatelli M.L."/>
            <person name="Correr F.H."/>
            <person name="Franceschini L.M."/>
            <person name="Leite T.F."/>
            <person name="Margarido G.R.A."/>
            <person name="Almeida C.A."/>
            <person name="Ferrarezi J.A."/>
            <person name="Labate C.A."/>
        </authorList>
    </citation>
    <scope>NUCLEOTIDE SEQUENCE</scope>
    <source>
        <strain evidence="2">MF-1</strain>
    </source>
</reference>
<feature type="compositionally biased region" description="Polar residues" evidence="1">
    <location>
        <begin position="1"/>
        <end position="16"/>
    </location>
</feature>
<organism evidence="2 3">
    <name type="scientific">Austropuccinia psidii MF-1</name>
    <dbReference type="NCBI Taxonomy" id="1389203"/>
    <lineage>
        <taxon>Eukaryota</taxon>
        <taxon>Fungi</taxon>
        <taxon>Dikarya</taxon>
        <taxon>Basidiomycota</taxon>
        <taxon>Pucciniomycotina</taxon>
        <taxon>Pucciniomycetes</taxon>
        <taxon>Pucciniales</taxon>
        <taxon>Sphaerophragmiaceae</taxon>
        <taxon>Austropuccinia</taxon>
    </lineage>
</organism>
<dbReference type="AlphaFoldDB" id="A0A9Q3EGR6"/>
<name>A0A9Q3EGR6_9BASI</name>
<feature type="region of interest" description="Disordered" evidence="1">
    <location>
        <begin position="1"/>
        <end position="32"/>
    </location>
</feature>
<accession>A0A9Q3EGR6</accession>
<proteinExistence type="predicted"/>
<comment type="caution">
    <text evidence="2">The sequence shown here is derived from an EMBL/GenBank/DDBJ whole genome shotgun (WGS) entry which is preliminary data.</text>
</comment>
<dbReference type="EMBL" id="AVOT02028407">
    <property type="protein sequence ID" value="MBW0520893.1"/>
    <property type="molecule type" value="Genomic_DNA"/>
</dbReference>
<evidence type="ECO:0000256" key="1">
    <source>
        <dbReference type="SAM" id="MobiDB-lite"/>
    </source>
</evidence>
<evidence type="ECO:0000313" key="2">
    <source>
        <dbReference type="EMBL" id="MBW0520893.1"/>
    </source>
</evidence>
<keyword evidence="3" id="KW-1185">Reference proteome</keyword>
<gene>
    <name evidence="2" type="ORF">O181_060608</name>
</gene>